<dbReference type="InterPro" id="IPR003439">
    <property type="entry name" value="ABC_transporter-like_ATP-bd"/>
</dbReference>
<keyword evidence="9" id="KW-0732">Signal</keyword>
<dbReference type="GO" id="GO:0140359">
    <property type="term" value="F:ABC-type transporter activity"/>
    <property type="evidence" value="ECO:0007669"/>
    <property type="project" value="InterPro"/>
</dbReference>
<name>G8JRF7_ERECY</name>
<feature type="compositionally biased region" description="Basic and acidic residues" evidence="8">
    <location>
        <begin position="32"/>
        <end position="47"/>
    </location>
</feature>
<dbReference type="KEGG" id="erc:Ecym_3232"/>
<evidence type="ECO:0000256" key="7">
    <source>
        <dbReference type="ARBA" id="ARBA00023136"/>
    </source>
</evidence>
<keyword evidence="7" id="KW-0472">Membrane</keyword>
<organism evidence="11 12">
    <name type="scientific">Eremothecium cymbalariae (strain CBS 270.75 / DBVPG 7215 / KCTC 17166 / NRRL Y-17582)</name>
    <name type="common">Yeast</name>
    <dbReference type="NCBI Taxonomy" id="931890"/>
    <lineage>
        <taxon>Eukaryota</taxon>
        <taxon>Fungi</taxon>
        <taxon>Dikarya</taxon>
        <taxon>Ascomycota</taxon>
        <taxon>Saccharomycotina</taxon>
        <taxon>Saccharomycetes</taxon>
        <taxon>Saccharomycetales</taxon>
        <taxon>Saccharomycetaceae</taxon>
        <taxon>Eremothecium</taxon>
    </lineage>
</organism>
<keyword evidence="2" id="KW-0813">Transport</keyword>
<dbReference type="AlphaFoldDB" id="G8JRF7"/>
<accession>G8JRF7</accession>
<dbReference type="Pfam" id="PF00005">
    <property type="entry name" value="ABC_tran"/>
    <property type="match status" value="1"/>
</dbReference>
<dbReference type="HOGENOM" id="CLU_007587_5_0_1"/>
<dbReference type="GO" id="GO:0015916">
    <property type="term" value="P:fatty-acyl-CoA transport"/>
    <property type="evidence" value="ECO:0007669"/>
    <property type="project" value="EnsemblFungi"/>
</dbReference>
<dbReference type="InterPro" id="IPR027417">
    <property type="entry name" value="P-loop_NTPase"/>
</dbReference>
<dbReference type="Proteomes" id="UP000006790">
    <property type="component" value="Chromosome 3"/>
</dbReference>
<evidence type="ECO:0000259" key="10">
    <source>
        <dbReference type="PROSITE" id="PS50893"/>
    </source>
</evidence>
<dbReference type="GO" id="GO:0015867">
    <property type="term" value="P:ATP transport"/>
    <property type="evidence" value="ECO:0007669"/>
    <property type="project" value="EnsemblFungi"/>
</dbReference>
<dbReference type="STRING" id="931890.G8JRF7"/>
<dbReference type="GO" id="GO:0007031">
    <property type="term" value="P:peroxisome organization"/>
    <property type="evidence" value="ECO:0007669"/>
    <property type="project" value="TreeGrafter"/>
</dbReference>
<dbReference type="EMBL" id="CP002499">
    <property type="protein sequence ID" value="AET38726.1"/>
    <property type="molecule type" value="Genomic_DNA"/>
</dbReference>
<dbReference type="GO" id="GO:0043190">
    <property type="term" value="C:ATP-binding cassette (ABC) transporter complex"/>
    <property type="evidence" value="ECO:0007669"/>
    <property type="project" value="EnsemblFungi"/>
</dbReference>
<gene>
    <name evidence="11" type="ordered locus">Ecym_3232</name>
</gene>
<comment type="similarity">
    <text evidence="1">Belongs to the ABC transporter superfamily. ABCD family. Peroxisomal fatty acyl CoA transporter (TC 3.A.1.203) subfamily.</text>
</comment>
<keyword evidence="4" id="KW-0547">Nucleotide-binding</keyword>
<feature type="signal peptide" evidence="9">
    <location>
        <begin position="1"/>
        <end position="31"/>
    </location>
</feature>
<dbReference type="CDD" id="cd03223">
    <property type="entry name" value="ABCD_peroxisomal_ALDP"/>
    <property type="match status" value="1"/>
</dbReference>
<dbReference type="OrthoDB" id="422637at2759"/>
<keyword evidence="5" id="KW-0067">ATP-binding</keyword>
<dbReference type="FunCoup" id="G8JRF7">
    <property type="interactions" value="310"/>
</dbReference>
<evidence type="ECO:0000256" key="9">
    <source>
        <dbReference type="SAM" id="SignalP"/>
    </source>
</evidence>
<dbReference type="InterPro" id="IPR003593">
    <property type="entry name" value="AAA+_ATPase"/>
</dbReference>
<evidence type="ECO:0000313" key="12">
    <source>
        <dbReference type="Proteomes" id="UP000006790"/>
    </source>
</evidence>
<feature type="compositionally biased region" description="Gly residues" evidence="8">
    <location>
        <begin position="90"/>
        <end position="100"/>
    </location>
</feature>
<keyword evidence="12" id="KW-1185">Reference proteome</keyword>
<evidence type="ECO:0000256" key="3">
    <source>
        <dbReference type="ARBA" id="ARBA00022692"/>
    </source>
</evidence>
<dbReference type="PROSITE" id="PS50893">
    <property type="entry name" value="ABC_TRANSPORTER_2"/>
    <property type="match status" value="1"/>
</dbReference>
<feature type="region of interest" description="Disordered" evidence="8">
    <location>
        <begin position="32"/>
        <end position="52"/>
    </location>
</feature>
<dbReference type="PANTHER" id="PTHR11384">
    <property type="entry name" value="ATP-BINDING CASSETTE, SUB-FAMILY D MEMBER"/>
    <property type="match status" value="1"/>
</dbReference>
<evidence type="ECO:0000256" key="2">
    <source>
        <dbReference type="ARBA" id="ARBA00022448"/>
    </source>
</evidence>
<dbReference type="GO" id="GO:0005324">
    <property type="term" value="F:long-chain fatty acid transmembrane transporter activity"/>
    <property type="evidence" value="ECO:0007669"/>
    <property type="project" value="EnsemblFungi"/>
</dbReference>
<feature type="region of interest" description="Disordered" evidence="8">
    <location>
        <begin position="72"/>
        <end position="102"/>
    </location>
</feature>
<dbReference type="Pfam" id="PF06472">
    <property type="entry name" value="ABC_membrane_2"/>
    <property type="match status" value="2"/>
</dbReference>
<evidence type="ECO:0000256" key="5">
    <source>
        <dbReference type="ARBA" id="ARBA00022840"/>
    </source>
</evidence>
<evidence type="ECO:0000256" key="1">
    <source>
        <dbReference type="ARBA" id="ARBA00008575"/>
    </source>
</evidence>
<dbReference type="GeneID" id="11472167"/>
<protein>
    <recommendedName>
        <fullName evidence="10">ABC transporter domain-containing protein</fullName>
    </recommendedName>
</protein>
<dbReference type="GO" id="GO:0005778">
    <property type="term" value="C:peroxisomal membrane"/>
    <property type="evidence" value="ECO:0007669"/>
    <property type="project" value="EnsemblFungi"/>
</dbReference>
<dbReference type="GO" id="GO:0042758">
    <property type="term" value="P:long-chain fatty acid catabolic process"/>
    <property type="evidence" value="ECO:0007669"/>
    <property type="project" value="EnsemblFungi"/>
</dbReference>
<dbReference type="OMA" id="CHRTSLW"/>
<keyword evidence="6" id="KW-1133">Transmembrane helix</keyword>
<dbReference type="eggNOG" id="KOG0064">
    <property type="taxonomic scope" value="Eukaryota"/>
</dbReference>
<dbReference type="GO" id="GO:0006635">
    <property type="term" value="P:fatty acid beta-oxidation"/>
    <property type="evidence" value="ECO:0007669"/>
    <property type="project" value="EnsemblFungi"/>
</dbReference>
<dbReference type="SMART" id="SM00382">
    <property type="entry name" value="AAA"/>
    <property type="match status" value="1"/>
</dbReference>
<dbReference type="InterPro" id="IPR050835">
    <property type="entry name" value="ABC_transporter_sub-D"/>
</dbReference>
<evidence type="ECO:0000256" key="6">
    <source>
        <dbReference type="ARBA" id="ARBA00022989"/>
    </source>
</evidence>
<dbReference type="RefSeq" id="XP_003645543.1">
    <property type="nucleotide sequence ID" value="XM_003645495.1"/>
</dbReference>
<dbReference type="Gene3D" id="3.40.50.300">
    <property type="entry name" value="P-loop containing nucleotide triphosphate hydrolases"/>
    <property type="match status" value="1"/>
</dbReference>
<proteinExistence type="inferred from homology"/>
<dbReference type="GO" id="GO:0015910">
    <property type="term" value="P:long-chain fatty acid import into peroxisome"/>
    <property type="evidence" value="ECO:0007669"/>
    <property type="project" value="EnsemblFungi"/>
</dbReference>
<keyword evidence="3" id="KW-0812">Transmembrane</keyword>
<dbReference type="InterPro" id="IPR011527">
    <property type="entry name" value="ABC1_TM_dom"/>
</dbReference>
<dbReference type="GO" id="GO:0042760">
    <property type="term" value="P:very long-chain fatty acid catabolic process"/>
    <property type="evidence" value="ECO:0007669"/>
    <property type="project" value="EnsemblFungi"/>
</dbReference>
<dbReference type="InParanoid" id="G8JRF7"/>
<reference evidence="12" key="1">
    <citation type="journal article" date="2012" name="G3 (Bethesda)">
        <title>Pichia sorbitophila, an interspecies yeast hybrid reveals early steps of genome resolution following polyploidization.</title>
        <authorList>
            <person name="Leh Louis V."/>
            <person name="Despons L."/>
            <person name="Friedrich A."/>
            <person name="Martin T."/>
            <person name="Durrens P."/>
            <person name="Casaregola S."/>
            <person name="Neuveglise C."/>
            <person name="Fairhead C."/>
            <person name="Marck C."/>
            <person name="Cruz J.A."/>
            <person name="Straub M.L."/>
            <person name="Kugler V."/>
            <person name="Sacerdot C."/>
            <person name="Uzunov Z."/>
            <person name="Thierry A."/>
            <person name="Weiss S."/>
            <person name="Bleykasten C."/>
            <person name="De Montigny J."/>
            <person name="Jacques N."/>
            <person name="Jung P."/>
            <person name="Lemaire M."/>
            <person name="Mallet S."/>
            <person name="Morel G."/>
            <person name="Richard G.F."/>
            <person name="Sarkar A."/>
            <person name="Savel G."/>
            <person name="Schacherer J."/>
            <person name="Seret M.L."/>
            <person name="Talla E."/>
            <person name="Samson G."/>
            <person name="Jubin C."/>
            <person name="Poulain J."/>
            <person name="Vacherie B."/>
            <person name="Barbe V."/>
            <person name="Pelletier E."/>
            <person name="Sherman D.J."/>
            <person name="Westhof E."/>
            <person name="Weissenbach J."/>
            <person name="Baret P.V."/>
            <person name="Wincker P."/>
            <person name="Gaillardin C."/>
            <person name="Dujon B."/>
            <person name="Souciet J.L."/>
        </authorList>
    </citation>
    <scope>NUCLEOTIDE SEQUENCE [LARGE SCALE GENOMIC DNA]</scope>
    <source>
        <strain evidence="12">CBS 270.75 / DBVPG 7215 / KCTC 17166 / NRRL Y-17582</strain>
    </source>
</reference>
<dbReference type="GO" id="GO:0005524">
    <property type="term" value="F:ATP binding"/>
    <property type="evidence" value="ECO:0007669"/>
    <property type="project" value="UniProtKB-KW"/>
</dbReference>
<evidence type="ECO:0000256" key="8">
    <source>
        <dbReference type="SAM" id="MobiDB-lite"/>
    </source>
</evidence>
<dbReference type="GO" id="GO:0016887">
    <property type="term" value="F:ATP hydrolysis activity"/>
    <property type="evidence" value="ECO:0007669"/>
    <property type="project" value="InterPro"/>
</dbReference>
<dbReference type="SUPFAM" id="SSF52540">
    <property type="entry name" value="P-loop containing nucleoside triphosphate hydrolases"/>
    <property type="match status" value="1"/>
</dbReference>
<evidence type="ECO:0000313" key="11">
    <source>
        <dbReference type="EMBL" id="AET38726.1"/>
    </source>
</evidence>
<dbReference type="PANTHER" id="PTHR11384:SF69">
    <property type="entry name" value="PEROXISOMAL LONG-CHAIN FATTY ACID IMPORT PROTEIN 1"/>
    <property type="match status" value="1"/>
</dbReference>
<feature type="chain" id="PRO_5003510940" description="ABC transporter domain-containing protein" evidence="9">
    <location>
        <begin position="32"/>
        <end position="814"/>
    </location>
</feature>
<evidence type="ECO:0000256" key="4">
    <source>
        <dbReference type="ARBA" id="ARBA00022741"/>
    </source>
</evidence>
<sequence length="814" mass="91628">MLEFYKLHRIRILKASYLLLLLFTVQSLARGKDSSRQRPNEEQSEKKTRPRASSTISFKFIRSLYNPVNEEASEDGEVEGDGYNSEGSEGKAGGAAGTGGSSAKRRRNFLLNLILRDPRCLMIFLLQGILLVIRTMLTLRVATLDGILVSKLVKGKYAEFIKVLLGQWMTLGVPASIVNSLLTYTTRLCAVTINRKISYHLLDKYLSSHHSFYSVNNLPNVKQEALSASVGSAVATNRGDGLVKKDHGTSSSQISDIPVQYLTRDVGAFSHNASVLLNQLLKPTLDLIMCSFKLAQNSKSGMMAEGTLILGLIVHFSNLFLKLIQPNFVDLTVARTYFEGYFRSLHSKLHSSNEEIALFKGQNTELWNLDFSYYHLAVFLAGEIKSRALYDFSTSFVVKYVWGAAGLVLCSIPVFFRADPTEDVTADFITNRRLLLTASSSIGRYVELRRSIQQLKGESLRLNTFNDRLDAGKKLSESGKDFLIEYDDSKIQFMNIPLVTPAQQVLIPELNFELKHGNHLLIIGPNGCGKSSLFRVLGGLWPVLKSFANPNKPTKLIMPPRRTESGESAIYYLPQRAYMGNMSTLREQVIYPDKLELFKEKYEGDFERGDKELAEILSVLELDDLITEHMSIIMAKKSSEGGANETTEVSLTEAFDIVRNWSEELSVGIQQRLAMARMYYHKPKFAVLDECTSAVSPEMEQKMYTHAQKLNISLISVCHRTTLWHFHNLLLKFDGNGGYSFAPFNPEQRLKDEQRLTELNKLLEQDVPIWKKKLDELAIARKSNVLRKSQTNLKSLHQAQLKPLVPGISPMTST</sequence>
<feature type="domain" description="ABC transporter" evidence="10">
    <location>
        <begin position="491"/>
        <end position="762"/>
    </location>
</feature>